<feature type="domain" description="SAM-dependent MTase RsmB/NOP-type" evidence="6">
    <location>
        <begin position="134"/>
        <end position="446"/>
    </location>
</feature>
<keyword evidence="2 5" id="KW-0808">Transferase</keyword>
<feature type="binding site" evidence="5">
    <location>
        <position position="288"/>
    </location>
    <ligand>
        <name>S-adenosyl-L-methionine</name>
        <dbReference type="ChEBI" id="CHEBI:59789"/>
    </ligand>
</feature>
<keyword evidence="4 5" id="KW-0694">RNA-binding</keyword>
<dbReference type="Gene3D" id="3.40.50.150">
    <property type="entry name" value="Vaccinia Virus protein VP39"/>
    <property type="match status" value="1"/>
</dbReference>
<evidence type="ECO:0000313" key="7">
    <source>
        <dbReference type="EMBL" id="ODV95971.1"/>
    </source>
</evidence>
<dbReference type="InterPro" id="IPR048889">
    <property type="entry name" value="NSUN5_RCM1_N"/>
</dbReference>
<evidence type="ECO:0000256" key="3">
    <source>
        <dbReference type="ARBA" id="ARBA00022691"/>
    </source>
</evidence>
<protein>
    <recommendedName>
        <fullName evidence="6">SAM-dependent MTase RsmB/NOP-type domain-containing protein</fullName>
    </recommendedName>
</protein>
<evidence type="ECO:0000256" key="5">
    <source>
        <dbReference type="PROSITE-ProRule" id="PRU01023"/>
    </source>
</evidence>
<sequence length="446" mass="50299">MSLYKEAEQFLVSVGSKPNGGSLQNRIFEASNNKKIKSNPKQVYALVVSTLKFKPYIQEIVKKSKILKVETKLNERLCLLLVHDLLFTKNGRIQCGKHPLKDSVLRHKTRLNAEFIKLKLKHKVTDINELEVGDIVDKDQTPVRWFRCNTIKTTAESLLKEFQHLTRVYSIEELKLGTIYHDIYIPNLFGVFPREKITNTDAYLKGRLIIQDRASCFPAYILNPKPNIDKVIDACAAPGNKTTHLASILQNVPGSIIAFEKDVKRAKILKTMCDKAGGLKCISVQQGDFTSVNPLDYPEITGFVVDPSCSGSGIFGRALYDDDSEQDLKEEIDENRLIKLSGFQFKIVKHALSFPNARKLVYSTCSIHAQENERVVIDLLRDPDVIKNGWTLSTREDVIPTWERRGFVEEFSSFGEDAVKLAGGCIRSLPKIDGGIGFFAACFEKK</sequence>
<proteinExistence type="inferred from homology"/>
<evidence type="ECO:0000259" key="6">
    <source>
        <dbReference type="PROSITE" id="PS51686"/>
    </source>
</evidence>
<dbReference type="InterPro" id="IPR023267">
    <property type="entry name" value="RCMT"/>
</dbReference>
<dbReference type="Proteomes" id="UP000094236">
    <property type="component" value="Unassembled WGS sequence"/>
</dbReference>
<dbReference type="PROSITE" id="PS51686">
    <property type="entry name" value="SAM_MT_RSMB_NOP"/>
    <property type="match status" value="1"/>
</dbReference>
<dbReference type="GO" id="GO:0003723">
    <property type="term" value="F:RNA binding"/>
    <property type="evidence" value="ECO:0007669"/>
    <property type="project" value="UniProtKB-UniRule"/>
</dbReference>
<evidence type="ECO:0000256" key="1">
    <source>
        <dbReference type="ARBA" id="ARBA00022603"/>
    </source>
</evidence>
<feature type="binding site" evidence="5">
    <location>
        <position position="306"/>
    </location>
    <ligand>
        <name>S-adenosyl-L-methionine</name>
        <dbReference type="ChEBI" id="CHEBI:59789"/>
    </ligand>
</feature>
<gene>
    <name evidence="7" type="ORF">PACTADRAFT_2272</name>
</gene>
<feature type="binding site" evidence="5">
    <location>
        <begin position="235"/>
        <end position="241"/>
    </location>
    <ligand>
        <name>S-adenosyl-L-methionine</name>
        <dbReference type="ChEBI" id="CHEBI:59789"/>
    </ligand>
</feature>
<reference evidence="8" key="1">
    <citation type="submission" date="2016-05" db="EMBL/GenBank/DDBJ databases">
        <title>Comparative genomics of biotechnologically important yeasts.</title>
        <authorList>
            <consortium name="DOE Joint Genome Institute"/>
            <person name="Riley R."/>
            <person name="Haridas S."/>
            <person name="Wolfe K.H."/>
            <person name="Lopes M.R."/>
            <person name="Hittinger C.T."/>
            <person name="Goker M."/>
            <person name="Salamov A."/>
            <person name="Wisecaver J."/>
            <person name="Long T.M."/>
            <person name="Aerts A.L."/>
            <person name="Barry K."/>
            <person name="Choi C."/>
            <person name="Clum A."/>
            <person name="Coughlan A.Y."/>
            <person name="Deshpande S."/>
            <person name="Douglass A.P."/>
            <person name="Hanson S.J."/>
            <person name="Klenk H.-P."/>
            <person name="Labutti K."/>
            <person name="Lapidus A."/>
            <person name="Lindquist E."/>
            <person name="Lipzen A."/>
            <person name="Meier-Kolthoff J.P."/>
            <person name="Ohm R.A."/>
            <person name="Otillar R.P."/>
            <person name="Pangilinan J."/>
            <person name="Peng Y."/>
            <person name="Rokas A."/>
            <person name="Rosa C.A."/>
            <person name="Scheuner C."/>
            <person name="Sibirny A.A."/>
            <person name="Slot J.C."/>
            <person name="Stielow J.B."/>
            <person name="Sun H."/>
            <person name="Kurtzman C.P."/>
            <person name="Blackwell M."/>
            <person name="Grigoriev I.V."/>
            <person name="Jeffries T.W."/>
        </authorList>
    </citation>
    <scope>NUCLEOTIDE SEQUENCE [LARGE SCALE GENOMIC DNA]</scope>
    <source>
        <strain evidence="8">NRRL Y-2460</strain>
    </source>
</reference>
<keyword evidence="3 5" id="KW-0949">S-adenosyl-L-methionine</keyword>
<name>A0A1E4TW55_PACTA</name>
<dbReference type="InterPro" id="IPR049560">
    <property type="entry name" value="MeTrfase_RsmB-F_NOP2_cat"/>
</dbReference>
<dbReference type="PANTHER" id="PTHR22807:SF4">
    <property type="entry name" value="28S RRNA (CYTOSINE-C(5))-METHYLTRANSFERASE"/>
    <property type="match status" value="1"/>
</dbReference>
<dbReference type="EMBL" id="KV454013">
    <property type="protein sequence ID" value="ODV95971.1"/>
    <property type="molecule type" value="Genomic_DNA"/>
</dbReference>
<dbReference type="Pfam" id="PF21153">
    <property type="entry name" value="NSUN5_N"/>
    <property type="match status" value="1"/>
</dbReference>
<evidence type="ECO:0000256" key="2">
    <source>
        <dbReference type="ARBA" id="ARBA00022679"/>
    </source>
</evidence>
<dbReference type="PANTHER" id="PTHR22807">
    <property type="entry name" value="NOP2 YEAST -RELATED NOL1/NOP2/FMU SUN DOMAIN-CONTAINING"/>
    <property type="match status" value="1"/>
</dbReference>
<dbReference type="STRING" id="669874.A0A1E4TW55"/>
<dbReference type="Pfam" id="PF01189">
    <property type="entry name" value="Methyltr_RsmB-F"/>
    <property type="match status" value="1"/>
</dbReference>
<comment type="similarity">
    <text evidence="5">Belongs to the class I-like SAM-binding methyltransferase superfamily. RsmB/NOP family.</text>
</comment>
<dbReference type="GO" id="GO:0005730">
    <property type="term" value="C:nucleolus"/>
    <property type="evidence" value="ECO:0007669"/>
    <property type="project" value="EnsemblFungi"/>
</dbReference>
<dbReference type="OrthoDB" id="435282at2759"/>
<dbReference type="PRINTS" id="PR02008">
    <property type="entry name" value="RCMTFAMILY"/>
</dbReference>
<evidence type="ECO:0000313" key="8">
    <source>
        <dbReference type="Proteomes" id="UP000094236"/>
    </source>
</evidence>
<dbReference type="AlphaFoldDB" id="A0A1E4TW55"/>
<dbReference type="InterPro" id="IPR001678">
    <property type="entry name" value="MeTrfase_RsmB-F_NOP2_dom"/>
</dbReference>
<accession>A0A1E4TW55</accession>
<dbReference type="SUPFAM" id="SSF53335">
    <property type="entry name" value="S-adenosyl-L-methionine-dependent methyltransferases"/>
    <property type="match status" value="1"/>
</dbReference>
<dbReference type="GO" id="GO:0009383">
    <property type="term" value="F:rRNA (cytosine-C5-)-methyltransferase activity"/>
    <property type="evidence" value="ECO:0007669"/>
    <property type="project" value="EnsemblFungi"/>
</dbReference>
<feature type="active site" description="Nucleophile" evidence="5">
    <location>
        <position position="365"/>
    </location>
</feature>
<organism evidence="7 8">
    <name type="scientific">Pachysolen tannophilus NRRL Y-2460</name>
    <dbReference type="NCBI Taxonomy" id="669874"/>
    <lineage>
        <taxon>Eukaryota</taxon>
        <taxon>Fungi</taxon>
        <taxon>Dikarya</taxon>
        <taxon>Ascomycota</taxon>
        <taxon>Saccharomycotina</taxon>
        <taxon>Pichiomycetes</taxon>
        <taxon>Pachysolenaceae</taxon>
        <taxon>Pachysolen</taxon>
    </lineage>
</organism>
<evidence type="ECO:0000256" key="4">
    <source>
        <dbReference type="ARBA" id="ARBA00022884"/>
    </source>
</evidence>
<dbReference type="GO" id="GO:0070475">
    <property type="term" value="P:rRNA base methylation"/>
    <property type="evidence" value="ECO:0007669"/>
    <property type="project" value="EnsemblFungi"/>
</dbReference>
<feature type="binding site" evidence="5">
    <location>
        <position position="260"/>
    </location>
    <ligand>
        <name>S-adenosyl-L-methionine</name>
        <dbReference type="ChEBI" id="CHEBI:59789"/>
    </ligand>
</feature>
<dbReference type="InterPro" id="IPR029063">
    <property type="entry name" value="SAM-dependent_MTases_sf"/>
</dbReference>
<keyword evidence="8" id="KW-1185">Reference proteome</keyword>
<keyword evidence="1 5" id="KW-0489">Methyltransferase</keyword>